<comment type="subunit">
    <text evidence="10">Component of the ubiquinol-cytochrome c oxidoreductase (cytochrome b-c1 complex, complex III, CIII), a multisubunit enzyme composed of 3 respiratory subunits cytochrome b, cytochrome c1 and Rieske protein, 2 core protein subunits, and additional low-molecular weight protein subunits. The complex exists as an obligatory dimer and forms supercomplexes (SCs) in the inner mitochondrial membrane with cytochrome c oxidase (complex IV, CIV).</text>
</comment>
<dbReference type="InterPro" id="IPR003197">
    <property type="entry name" value="QCR7"/>
</dbReference>
<proteinExistence type="inferred from homology"/>
<evidence type="ECO:0000256" key="8">
    <source>
        <dbReference type="ARBA" id="ARBA00023128"/>
    </source>
</evidence>
<gene>
    <name evidence="13" type="primary">LOC100376612</name>
</gene>
<keyword evidence="8 11" id="KW-0496">Mitochondrion</keyword>
<dbReference type="Pfam" id="PF02271">
    <property type="entry name" value="UCR_14kD"/>
    <property type="match status" value="1"/>
</dbReference>
<evidence type="ECO:0000256" key="5">
    <source>
        <dbReference type="ARBA" id="ARBA00022660"/>
    </source>
</evidence>
<evidence type="ECO:0000256" key="4">
    <source>
        <dbReference type="ARBA" id="ARBA00022448"/>
    </source>
</evidence>
<name>A0ABM0GL51_SACKO</name>
<dbReference type="RefSeq" id="XP_002732317.1">
    <property type="nucleotide sequence ID" value="XM_002732271.2"/>
</dbReference>
<dbReference type="GeneID" id="100376612"/>
<sequence length="113" mass="13514">MAAVATKSGVFSRLWMGMRKWYFSAAGYNQLGLMSDDLVRESLPEVKEAVRRLPPDVYDDRQFRIKRALDLSLKHRVLPQDQWTKFEDDKPYLNELVQQVLEEWKEKREWDSH</sequence>
<evidence type="ECO:0000313" key="13">
    <source>
        <dbReference type="RefSeq" id="XP_002732317.1"/>
    </source>
</evidence>
<evidence type="ECO:0000256" key="11">
    <source>
        <dbReference type="PIRNR" id="PIRNR000022"/>
    </source>
</evidence>
<dbReference type="Gene3D" id="1.10.1090.10">
    <property type="entry name" value="Cytochrome b-c1 complex subunit 7"/>
    <property type="match status" value="1"/>
</dbReference>
<comment type="function">
    <text evidence="11">Component of the ubiquinol-cytochrome c oxidoreductase, a multisubunit transmembrane complex that is part of the mitochondrial electron transport chain which drives oxidative phosphorylation.</text>
</comment>
<comment type="subcellular location">
    <subcellularLocation>
        <location evidence="1">Mitochondrion inner membrane</location>
        <topology evidence="1">Peripheral membrane protein</topology>
        <orientation evidence="1">Matrix side</orientation>
    </subcellularLocation>
</comment>
<dbReference type="SUPFAM" id="SSF81524">
    <property type="entry name" value="14 kDa protein of cytochrome bc1 complex (Ubiquinol-cytochrome c reductase)"/>
    <property type="match status" value="1"/>
</dbReference>
<dbReference type="PANTHER" id="PTHR12022">
    <property type="entry name" value="UBIQUINOL-CYTOCHROME C REDUCTASE COMPLEX 14 KD PROTEIN"/>
    <property type="match status" value="1"/>
</dbReference>
<evidence type="ECO:0000256" key="3">
    <source>
        <dbReference type="ARBA" id="ARBA00016323"/>
    </source>
</evidence>
<evidence type="ECO:0000256" key="1">
    <source>
        <dbReference type="ARBA" id="ARBA00004443"/>
    </source>
</evidence>
<evidence type="ECO:0000256" key="10">
    <source>
        <dbReference type="ARBA" id="ARBA00038521"/>
    </source>
</evidence>
<organism evidence="12 13">
    <name type="scientific">Saccoglossus kowalevskii</name>
    <name type="common">Acorn worm</name>
    <dbReference type="NCBI Taxonomy" id="10224"/>
    <lineage>
        <taxon>Eukaryota</taxon>
        <taxon>Metazoa</taxon>
        <taxon>Hemichordata</taxon>
        <taxon>Enteropneusta</taxon>
        <taxon>Harrimaniidae</taxon>
        <taxon>Saccoglossus</taxon>
    </lineage>
</organism>
<keyword evidence="9 11" id="KW-0472">Membrane</keyword>
<protein>
    <recommendedName>
        <fullName evidence="3 11">Cytochrome b-c1 complex subunit 7</fullName>
    </recommendedName>
</protein>
<dbReference type="InterPro" id="IPR036544">
    <property type="entry name" value="QCR7_sf"/>
</dbReference>
<dbReference type="PIRSF" id="PIRSF000022">
    <property type="entry name" value="Bc1_14K"/>
    <property type="match status" value="1"/>
</dbReference>
<keyword evidence="5 11" id="KW-0679">Respiratory chain</keyword>
<evidence type="ECO:0000313" key="12">
    <source>
        <dbReference type="Proteomes" id="UP000694865"/>
    </source>
</evidence>
<accession>A0ABM0GL51</accession>
<evidence type="ECO:0000256" key="6">
    <source>
        <dbReference type="ARBA" id="ARBA00022792"/>
    </source>
</evidence>
<dbReference type="Proteomes" id="UP000694865">
    <property type="component" value="Unplaced"/>
</dbReference>
<comment type="similarity">
    <text evidence="2 11">Belongs to the UQCRB/QCR7 family.</text>
</comment>
<reference evidence="13" key="1">
    <citation type="submission" date="2025-08" db="UniProtKB">
        <authorList>
            <consortium name="RefSeq"/>
        </authorList>
    </citation>
    <scope>IDENTIFICATION</scope>
    <source>
        <tissue evidence="13">Testes</tissue>
    </source>
</reference>
<dbReference type="PANTHER" id="PTHR12022:SF0">
    <property type="entry name" value="CYTOCHROME B-C1 COMPLEX SUBUNIT 7"/>
    <property type="match status" value="1"/>
</dbReference>
<keyword evidence="12" id="KW-1185">Reference proteome</keyword>
<keyword evidence="7 11" id="KW-0249">Electron transport</keyword>
<evidence type="ECO:0000256" key="9">
    <source>
        <dbReference type="ARBA" id="ARBA00023136"/>
    </source>
</evidence>
<keyword evidence="4 11" id="KW-0813">Transport</keyword>
<evidence type="ECO:0000256" key="7">
    <source>
        <dbReference type="ARBA" id="ARBA00022982"/>
    </source>
</evidence>
<evidence type="ECO:0000256" key="2">
    <source>
        <dbReference type="ARBA" id="ARBA00008554"/>
    </source>
</evidence>
<keyword evidence="6 11" id="KW-0999">Mitochondrion inner membrane</keyword>